<sequence length="1086" mass="119724">MGRTLGYNDAVRTLGGDAAKLQRLVDTLVGTGMLALVGPFRDVLGWFDAKAELSRITERLITGLVENRQSLSRFERTERLHAAHVILAATAFFEIMAEAELPVDTADLVLTADEQQTLTIRAAGLPGAPVPGPAESYEDFRARLLDCYRSMAAVVMEFGNGLAIWERMDASVLDRTRVALTDLAEPAVGRFESLLGRLAAEFPEVAFWASVREQTAIHARLRDVTTALTALGEVLETIAVGRAPDARRSGLARGYSAALDRPVAETGEVPAGLRLPTLGEAFVPQSYRTAEVTGQTPLNREDWWESQPVRDNLLAFLAGRLISPDLSTAPMLVLGQPGSGKSVLARILAARLPANDFLSVLVPLRSVHAVADVQEQIEQAIRKETGERLDWPALVRSADNAIPVVILDGFDELLQATGVSQTDYLLRVAAFQRREADQGRPVAVIVTSRTSVADRAQTPEGSVAIRLEPFDRSRVGTWLDTWNRTNAEHFQRGTATALNLETAMRYPQLAGQPLLLLMLAIYDAEGGSLRSAGTLRQDELYERLLERFARREVDKRSAGLPIRERDQLVEAELRKLSVVAFSMFNRGAQWVTEDELDADLRALPGTVGPNAASTAAGGLRAPIRAAELALGSFFFVYRARATRDDDVLFAYEFLHATFGEFLVARLIHRVIRDMVARERATTFITGAANEDGLLHALLSFAPLAARRQVVAFAYWMTSDLAATDRVDWADLLVRLFDGAQQPRLPDIFDAYAPRSLTVPARVAAHTSNLLILTLCSADIVASRLVGTDDEADSQGMQTIRLWHELALLWHSQGGTSGWVGLLDLVQVDRIRRGRRRDVALSLTLDQVASAPPVDMNWVIGIDRPADEVAEDPLNWVFRESWEIVPREVHFTCDRSNDSQHHAIGPLLRAGLPVAGSHVYFPIGAKPVNILGALMNALLDPTQSTEEREALYLRTAEWTLTFIPEAKELLLRCLELDLDVGKDVVSKIVLDFLQRGLGAEDARIRLLLLRCANAHMDATSESMAQAVSLHLLERDEWTDLHLDTAIRMAELGLGRISIRDEEARRLLGAYATKRPDFIPRIRILGPD</sequence>
<dbReference type="InterPro" id="IPR003593">
    <property type="entry name" value="AAA+_ATPase"/>
</dbReference>
<evidence type="ECO:0000313" key="3">
    <source>
        <dbReference type="Proteomes" id="UP000677082"/>
    </source>
</evidence>
<dbReference type="Pfam" id="PF22738">
    <property type="entry name" value="NNH7"/>
    <property type="match status" value="1"/>
</dbReference>
<keyword evidence="3" id="KW-1185">Reference proteome</keyword>
<gene>
    <name evidence="2" type="ORF">Ato02nite_016310</name>
</gene>
<organism evidence="2 3">
    <name type="scientific">Paractinoplanes toevensis</name>
    <dbReference type="NCBI Taxonomy" id="571911"/>
    <lineage>
        <taxon>Bacteria</taxon>
        <taxon>Bacillati</taxon>
        <taxon>Actinomycetota</taxon>
        <taxon>Actinomycetes</taxon>
        <taxon>Micromonosporales</taxon>
        <taxon>Micromonosporaceae</taxon>
        <taxon>Paractinoplanes</taxon>
    </lineage>
</organism>
<dbReference type="SMART" id="SM00382">
    <property type="entry name" value="AAA"/>
    <property type="match status" value="1"/>
</dbReference>
<evidence type="ECO:0000259" key="1">
    <source>
        <dbReference type="SMART" id="SM00382"/>
    </source>
</evidence>
<evidence type="ECO:0000313" key="2">
    <source>
        <dbReference type="EMBL" id="GIM89838.1"/>
    </source>
</evidence>
<accession>A0A919W494</accession>
<dbReference type="Gene3D" id="3.40.50.300">
    <property type="entry name" value="P-loop containing nucleotide triphosphate hydrolases"/>
    <property type="match status" value="1"/>
</dbReference>
<protein>
    <recommendedName>
        <fullName evidence="1">AAA+ ATPase domain-containing protein</fullName>
    </recommendedName>
</protein>
<dbReference type="InterPro" id="IPR054567">
    <property type="entry name" value="NNH7"/>
</dbReference>
<comment type="caution">
    <text evidence="2">The sequence shown here is derived from an EMBL/GenBank/DDBJ whole genome shotgun (WGS) entry which is preliminary data.</text>
</comment>
<feature type="domain" description="AAA+ ATPase" evidence="1">
    <location>
        <begin position="327"/>
        <end position="480"/>
    </location>
</feature>
<dbReference type="InterPro" id="IPR027417">
    <property type="entry name" value="P-loop_NTPase"/>
</dbReference>
<dbReference type="Proteomes" id="UP000677082">
    <property type="component" value="Unassembled WGS sequence"/>
</dbReference>
<dbReference type="SUPFAM" id="SSF52540">
    <property type="entry name" value="P-loop containing nucleoside triphosphate hydrolases"/>
    <property type="match status" value="1"/>
</dbReference>
<reference evidence="2 3" key="1">
    <citation type="submission" date="2021-03" db="EMBL/GenBank/DDBJ databases">
        <title>Whole genome shotgun sequence of Actinoplanes toevensis NBRC 105298.</title>
        <authorList>
            <person name="Komaki H."/>
            <person name="Tamura T."/>
        </authorList>
    </citation>
    <scope>NUCLEOTIDE SEQUENCE [LARGE SCALE GENOMIC DNA]</scope>
    <source>
        <strain evidence="2 3">NBRC 105298</strain>
    </source>
</reference>
<dbReference type="AlphaFoldDB" id="A0A919W494"/>
<name>A0A919W494_9ACTN</name>
<dbReference type="RefSeq" id="WP_213005796.1">
    <property type="nucleotide sequence ID" value="NZ_BOQN01000020.1"/>
</dbReference>
<proteinExistence type="predicted"/>
<dbReference type="EMBL" id="BOQN01000020">
    <property type="protein sequence ID" value="GIM89838.1"/>
    <property type="molecule type" value="Genomic_DNA"/>
</dbReference>